<dbReference type="EMBL" id="JAKOGI010000552">
    <property type="protein sequence ID" value="KAJ8433268.1"/>
    <property type="molecule type" value="Genomic_DNA"/>
</dbReference>
<dbReference type="Gene3D" id="3.40.50.300">
    <property type="entry name" value="P-loop containing nucleotide triphosphate hydrolases"/>
    <property type="match status" value="1"/>
</dbReference>
<evidence type="ECO:0000313" key="5">
    <source>
        <dbReference type="Proteomes" id="UP001153076"/>
    </source>
</evidence>
<sequence>MSQVHSSNHENCGSDRTNKGEMEGESNCNVPRSEGFSDCKPSSPRFSEYWVPVGFSHLQLEKYCEILVKNSAFLCFRKKGNMDVLHDVLAEIRKCCDHPYLVDPSLVTFVNEGRPAVDSLSTGIEVSGKLLLLDKFLQEVWEKQLRVVIVFQSNNSNSLRHILDDFVCRRFGEDSYVHVYREFDNTKKRAALDLFNNKSNGRFAVLIEKSSCQASIRLSSVDFVILFNSDWSLVNDMKALRKMSIQAQLDHVKVFRMYSANSVEEKVLMLAKEGVVLGSSISPFSYNICHMLLLWGTSHLFTKLNDFHTLSDNLNSSVEQKLLHDVLYELSGLLSCQEGDNLSCSCISEVPEASDISNISLYGSQDASCRNDDIPHFAVWISLLEGTSPQWKLLPGSSLQVKRKGQCGKKDPMIMSKSMVHCRGECGLVKPRVRKGRTLRSRRKSSNLAGDPKLAGNGVDLFACKEFNSSCHIKEACNRRVKEVVLKQKEDIREFYRTLSGETAKLDEEHHLQLALIGQRYGETAIKQQELKKLDDIYKGKIEKFNGEMDIKRKELEDAQQALRKKEKQLKDRLLAFSTKDLEGPISSPSNSPLLISELKVQTVELVERLLHSRRLVSNSVCLSESHGCKGIEQDMVDGSFDCDSEPPPNQLVAEAEIASVESNGENAAASAASAKASNTKAHSCPVLGTEKIVSWSTSMGGKPNQDVQHISNMHIEGDGSTNMGPSEGTSSGVIVHLKPMGSLSQSSESDGENCVMVSSGKASETNI</sequence>
<organism evidence="4 5">
    <name type="scientific">Carnegiea gigantea</name>
    <dbReference type="NCBI Taxonomy" id="171969"/>
    <lineage>
        <taxon>Eukaryota</taxon>
        <taxon>Viridiplantae</taxon>
        <taxon>Streptophyta</taxon>
        <taxon>Embryophyta</taxon>
        <taxon>Tracheophyta</taxon>
        <taxon>Spermatophyta</taxon>
        <taxon>Magnoliopsida</taxon>
        <taxon>eudicotyledons</taxon>
        <taxon>Gunneridae</taxon>
        <taxon>Pentapetalae</taxon>
        <taxon>Caryophyllales</taxon>
        <taxon>Cactineae</taxon>
        <taxon>Cactaceae</taxon>
        <taxon>Cactoideae</taxon>
        <taxon>Echinocereeae</taxon>
        <taxon>Carnegiea</taxon>
    </lineage>
</organism>
<dbReference type="GO" id="GO:0003682">
    <property type="term" value="F:chromatin binding"/>
    <property type="evidence" value="ECO:0007669"/>
    <property type="project" value="TreeGrafter"/>
</dbReference>
<dbReference type="OrthoDB" id="885191at2759"/>
<keyword evidence="2" id="KW-0175">Coiled coil</keyword>
<keyword evidence="1" id="KW-0539">Nucleus</keyword>
<evidence type="ECO:0000256" key="3">
    <source>
        <dbReference type="SAM" id="MobiDB-lite"/>
    </source>
</evidence>
<comment type="caution">
    <text evidence="4">The sequence shown here is derived from an EMBL/GenBank/DDBJ whole genome shotgun (WGS) entry which is preliminary data.</text>
</comment>
<dbReference type="PANTHER" id="PTHR45623">
    <property type="entry name" value="CHROMODOMAIN-HELICASE-DNA-BINDING PROTEIN 3-RELATED-RELATED"/>
    <property type="match status" value="1"/>
</dbReference>
<gene>
    <name evidence="4" type="ORF">Cgig2_001666</name>
</gene>
<evidence type="ECO:0000313" key="4">
    <source>
        <dbReference type="EMBL" id="KAJ8433268.1"/>
    </source>
</evidence>
<evidence type="ECO:0000256" key="2">
    <source>
        <dbReference type="SAM" id="Coils"/>
    </source>
</evidence>
<dbReference type="InterPro" id="IPR027417">
    <property type="entry name" value="P-loop_NTPase"/>
</dbReference>
<feature type="region of interest" description="Disordered" evidence="3">
    <location>
        <begin position="743"/>
        <end position="768"/>
    </location>
</feature>
<proteinExistence type="predicted"/>
<dbReference type="GO" id="GO:0005634">
    <property type="term" value="C:nucleus"/>
    <property type="evidence" value="ECO:0007669"/>
    <property type="project" value="TreeGrafter"/>
</dbReference>
<dbReference type="SUPFAM" id="SSF52540">
    <property type="entry name" value="P-loop containing nucleoside triphosphate hydrolases"/>
    <property type="match status" value="1"/>
</dbReference>
<feature type="region of interest" description="Disordered" evidence="3">
    <location>
        <begin position="1"/>
        <end position="38"/>
    </location>
</feature>
<feature type="coiled-coil region" evidence="2">
    <location>
        <begin position="542"/>
        <end position="576"/>
    </location>
</feature>
<keyword evidence="5" id="KW-1185">Reference proteome</keyword>
<protein>
    <recommendedName>
        <fullName evidence="6">Helicase C-terminal domain-containing protein</fullName>
    </recommendedName>
</protein>
<dbReference type="GO" id="GO:0003677">
    <property type="term" value="F:DNA binding"/>
    <property type="evidence" value="ECO:0007669"/>
    <property type="project" value="TreeGrafter"/>
</dbReference>
<evidence type="ECO:0008006" key="6">
    <source>
        <dbReference type="Google" id="ProtNLM"/>
    </source>
</evidence>
<accession>A0A9Q1JY63</accession>
<evidence type="ECO:0000256" key="1">
    <source>
        <dbReference type="ARBA" id="ARBA00023242"/>
    </source>
</evidence>
<dbReference type="Proteomes" id="UP001153076">
    <property type="component" value="Unassembled WGS sequence"/>
</dbReference>
<dbReference type="GO" id="GO:0000785">
    <property type="term" value="C:chromatin"/>
    <property type="evidence" value="ECO:0007669"/>
    <property type="project" value="TreeGrafter"/>
</dbReference>
<dbReference type="AlphaFoldDB" id="A0A9Q1JY63"/>
<name>A0A9Q1JY63_9CARY</name>
<dbReference type="PANTHER" id="PTHR45623:SF13">
    <property type="entry name" value="HELICASE PROTEIN MOM1"/>
    <property type="match status" value="1"/>
</dbReference>
<feature type="compositionally biased region" description="Basic and acidic residues" evidence="3">
    <location>
        <begin position="12"/>
        <end position="22"/>
    </location>
</feature>
<feature type="compositionally biased region" description="Polar residues" evidence="3">
    <location>
        <begin position="1"/>
        <end position="11"/>
    </location>
</feature>
<dbReference type="GO" id="GO:0140658">
    <property type="term" value="F:ATP-dependent chromatin remodeler activity"/>
    <property type="evidence" value="ECO:0007669"/>
    <property type="project" value="TreeGrafter"/>
</dbReference>
<reference evidence="4" key="1">
    <citation type="submission" date="2022-04" db="EMBL/GenBank/DDBJ databases">
        <title>Carnegiea gigantea Genome sequencing and assembly v2.</title>
        <authorList>
            <person name="Copetti D."/>
            <person name="Sanderson M.J."/>
            <person name="Burquez A."/>
            <person name="Wojciechowski M.F."/>
        </authorList>
    </citation>
    <scope>NUCLEOTIDE SEQUENCE</scope>
    <source>
        <strain evidence="4">SGP5-SGP5p</strain>
        <tissue evidence="4">Aerial part</tissue>
    </source>
</reference>
<dbReference type="GO" id="GO:0016887">
    <property type="term" value="F:ATP hydrolysis activity"/>
    <property type="evidence" value="ECO:0007669"/>
    <property type="project" value="TreeGrafter"/>
</dbReference>
<dbReference type="GO" id="GO:0042393">
    <property type="term" value="F:histone binding"/>
    <property type="evidence" value="ECO:0007669"/>
    <property type="project" value="TreeGrafter"/>
</dbReference>